<dbReference type="InterPro" id="IPR005814">
    <property type="entry name" value="Aminotrans_3"/>
</dbReference>
<dbReference type="GO" id="GO:0042802">
    <property type="term" value="F:identical protein binding"/>
    <property type="evidence" value="ECO:0007669"/>
    <property type="project" value="TreeGrafter"/>
</dbReference>
<accession>A0A0D2KEL4</accession>
<dbReference type="InterPro" id="IPR015424">
    <property type="entry name" value="PyrdxlP-dep_Trfase"/>
</dbReference>
<dbReference type="AlphaFoldDB" id="A0A0D2KEL4"/>
<protein>
    <submittedName>
        <fullName evidence="5">4-aminobutyrate aminotransferase</fullName>
        <ecNumber evidence="5">2.6.1.19</ecNumber>
    </submittedName>
</protein>
<evidence type="ECO:0000256" key="1">
    <source>
        <dbReference type="ARBA" id="ARBA00001933"/>
    </source>
</evidence>
<gene>
    <name evidence="5" type="ORF">MNEG_13695</name>
</gene>
<comment type="cofactor">
    <cofactor evidence="1">
        <name>pyridoxal 5'-phosphate</name>
        <dbReference type="ChEBI" id="CHEBI:597326"/>
    </cofactor>
</comment>
<dbReference type="EC" id="2.6.1.19" evidence="5"/>
<proteinExistence type="inferred from homology"/>
<dbReference type="Proteomes" id="UP000054498">
    <property type="component" value="Unassembled WGS sequence"/>
</dbReference>
<dbReference type="STRING" id="145388.A0A0D2KEL4"/>
<dbReference type="EMBL" id="KK104205">
    <property type="protein sequence ID" value="KIY94268.1"/>
    <property type="molecule type" value="Genomic_DNA"/>
</dbReference>
<dbReference type="PANTHER" id="PTHR11986">
    <property type="entry name" value="AMINOTRANSFERASE CLASS III"/>
    <property type="match status" value="1"/>
</dbReference>
<reference evidence="5 6" key="1">
    <citation type="journal article" date="2013" name="BMC Genomics">
        <title>Reconstruction of the lipid metabolism for the microalga Monoraphidium neglectum from its genome sequence reveals characteristics suitable for biofuel production.</title>
        <authorList>
            <person name="Bogen C."/>
            <person name="Al-Dilaimi A."/>
            <person name="Albersmeier A."/>
            <person name="Wichmann J."/>
            <person name="Grundmann M."/>
            <person name="Rupp O."/>
            <person name="Lauersen K.J."/>
            <person name="Blifernez-Klassen O."/>
            <person name="Kalinowski J."/>
            <person name="Goesmann A."/>
            <person name="Mussgnug J.H."/>
            <person name="Kruse O."/>
        </authorList>
    </citation>
    <scope>NUCLEOTIDE SEQUENCE [LARGE SCALE GENOMIC DNA]</scope>
    <source>
        <strain evidence="5 6">SAG 48.87</strain>
    </source>
</reference>
<evidence type="ECO:0000256" key="4">
    <source>
        <dbReference type="ARBA" id="ARBA00022679"/>
    </source>
</evidence>
<dbReference type="GeneID" id="25731183"/>
<name>A0A0D2KEL4_9CHLO</name>
<keyword evidence="3 5" id="KW-0032">Aminotransferase</keyword>
<dbReference type="OrthoDB" id="5419315at2759"/>
<dbReference type="InterPro" id="IPR015422">
    <property type="entry name" value="PyrdxlP-dep_Trfase_small"/>
</dbReference>
<sequence length="118" mass="12871">MMVNVQHRSAQLMKALVLLSKQYPIIDVRGRGLMVGVEFGGTDGGRRAEKGVALAVQKAAFKRGVMLMPAGAREAMRFLPALNISEEEIVLALEAFEGALQEVFGPPKDYDNLVELVE</sequence>
<evidence type="ECO:0000313" key="5">
    <source>
        <dbReference type="EMBL" id="KIY94268.1"/>
    </source>
</evidence>
<keyword evidence="6" id="KW-1185">Reference proteome</keyword>
<dbReference type="SUPFAM" id="SSF53383">
    <property type="entry name" value="PLP-dependent transferases"/>
    <property type="match status" value="1"/>
</dbReference>
<dbReference type="GO" id="GO:0030170">
    <property type="term" value="F:pyridoxal phosphate binding"/>
    <property type="evidence" value="ECO:0007669"/>
    <property type="project" value="InterPro"/>
</dbReference>
<comment type="similarity">
    <text evidence="2">Belongs to the class-III pyridoxal-phosphate-dependent aminotransferase family.</text>
</comment>
<evidence type="ECO:0000313" key="6">
    <source>
        <dbReference type="Proteomes" id="UP000054498"/>
    </source>
</evidence>
<dbReference type="RefSeq" id="XP_013893288.1">
    <property type="nucleotide sequence ID" value="XM_014037834.1"/>
</dbReference>
<keyword evidence="4 5" id="KW-0808">Transferase</keyword>
<dbReference type="PANTHER" id="PTHR11986:SF79">
    <property type="entry name" value="ACETYLORNITHINE AMINOTRANSFERASE, MITOCHONDRIAL"/>
    <property type="match status" value="1"/>
</dbReference>
<dbReference type="Gene3D" id="3.90.1150.10">
    <property type="entry name" value="Aspartate Aminotransferase, domain 1"/>
    <property type="match status" value="1"/>
</dbReference>
<dbReference type="KEGG" id="mng:MNEG_13695"/>
<dbReference type="GO" id="GO:0034386">
    <property type="term" value="F:4-aminobutyrate:2-oxoglutarate transaminase activity"/>
    <property type="evidence" value="ECO:0007669"/>
    <property type="project" value="UniProtKB-EC"/>
</dbReference>
<dbReference type="InterPro" id="IPR050103">
    <property type="entry name" value="Class-III_PLP-dep_AT"/>
</dbReference>
<organism evidence="5 6">
    <name type="scientific">Monoraphidium neglectum</name>
    <dbReference type="NCBI Taxonomy" id="145388"/>
    <lineage>
        <taxon>Eukaryota</taxon>
        <taxon>Viridiplantae</taxon>
        <taxon>Chlorophyta</taxon>
        <taxon>core chlorophytes</taxon>
        <taxon>Chlorophyceae</taxon>
        <taxon>CS clade</taxon>
        <taxon>Sphaeropleales</taxon>
        <taxon>Selenastraceae</taxon>
        <taxon>Monoraphidium</taxon>
    </lineage>
</organism>
<evidence type="ECO:0000256" key="2">
    <source>
        <dbReference type="ARBA" id="ARBA00008954"/>
    </source>
</evidence>
<dbReference type="Pfam" id="PF00202">
    <property type="entry name" value="Aminotran_3"/>
    <property type="match status" value="1"/>
</dbReference>
<evidence type="ECO:0000256" key="3">
    <source>
        <dbReference type="ARBA" id="ARBA00022576"/>
    </source>
</evidence>